<keyword evidence="2" id="KW-1185">Reference proteome</keyword>
<dbReference type="EMBL" id="CAJVPT010012243">
    <property type="protein sequence ID" value="CAG8585895.1"/>
    <property type="molecule type" value="Genomic_DNA"/>
</dbReference>
<sequence>MANDASPSTPQKYEANHRWLRLAGSGLFVSFFCVTKELDRPPGYGEVMNTRTHRTYQHTPSLPLELINLVGRYLQWSLVTQKPSNIG</sequence>
<feature type="non-terminal residue" evidence="1">
    <location>
        <position position="87"/>
    </location>
</feature>
<proteinExistence type="predicted"/>
<evidence type="ECO:0000313" key="2">
    <source>
        <dbReference type="Proteomes" id="UP000789525"/>
    </source>
</evidence>
<accession>A0ACA9MHB5</accession>
<dbReference type="Proteomes" id="UP000789525">
    <property type="component" value="Unassembled WGS sequence"/>
</dbReference>
<gene>
    <name evidence="1" type="ORF">ACOLOM_LOCUS6139</name>
</gene>
<evidence type="ECO:0000313" key="1">
    <source>
        <dbReference type="EMBL" id="CAG8585895.1"/>
    </source>
</evidence>
<name>A0ACA9MHB5_9GLOM</name>
<reference evidence="1" key="1">
    <citation type="submission" date="2021-06" db="EMBL/GenBank/DDBJ databases">
        <authorList>
            <person name="Kallberg Y."/>
            <person name="Tangrot J."/>
            <person name="Rosling A."/>
        </authorList>
    </citation>
    <scope>NUCLEOTIDE SEQUENCE</scope>
    <source>
        <strain evidence="1">CL356</strain>
    </source>
</reference>
<organism evidence="1 2">
    <name type="scientific">Acaulospora colombiana</name>
    <dbReference type="NCBI Taxonomy" id="27376"/>
    <lineage>
        <taxon>Eukaryota</taxon>
        <taxon>Fungi</taxon>
        <taxon>Fungi incertae sedis</taxon>
        <taxon>Mucoromycota</taxon>
        <taxon>Glomeromycotina</taxon>
        <taxon>Glomeromycetes</taxon>
        <taxon>Diversisporales</taxon>
        <taxon>Acaulosporaceae</taxon>
        <taxon>Acaulospora</taxon>
    </lineage>
</organism>
<protein>
    <submittedName>
        <fullName evidence="1">3867_t:CDS:1</fullName>
    </submittedName>
</protein>
<comment type="caution">
    <text evidence="1">The sequence shown here is derived from an EMBL/GenBank/DDBJ whole genome shotgun (WGS) entry which is preliminary data.</text>
</comment>